<evidence type="ECO:0000313" key="1">
    <source>
        <dbReference type="EMBL" id="KAH3868233.1"/>
    </source>
</evidence>
<comment type="caution">
    <text evidence="1">The sequence shown here is derived from an EMBL/GenBank/DDBJ whole genome shotgun (WGS) entry which is preliminary data.</text>
</comment>
<reference evidence="1" key="2">
    <citation type="submission" date="2020-11" db="EMBL/GenBank/DDBJ databases">
        <authorList>
            <person name="McCartney M.A."/>
            <person name="Auch B."/>
            <person name="Kono T."/>
            <person name="Mallez S."/>
            <person name="Becker A."/>
            <person name="Gohl D.M."/>
            <person name="Silverstein K.A.T."/>
            <person name="Koren S."/>
            <person name="Bechman K.B."/>
            <person name="Herman A."/>
            <person name="Abrahante J.E."/>
            <person name="Garbe J."/>
        </authorList>
    </citation>
    <scope>NUCLEOTIDE SEQUENCE</scope>
    <source>
        <strain evidence="1">Duluth1</strain>
        <tissue evidence="1">Whole animal</tissue>
    </source>
</reference>
<dbReference type="Proteomes" id="UP000828390">
    <property type="component" value="Unassembled WGS sequence"/>
</dbReference>
<gene>
    <name evidence="1" type="ORF">DPMN_031374</name>
</gene>
<reference evidence="1" key="1">
    <citation type="journal article" date="2019" name="bioRxiv">
        <title>The Genome of the Zebra Mussel, Dreissena polymorpha: A Resource for Invasive Species Research.</title>
        <authorList>
            <person name="McCartney M.A."/>
            <person name="Auch B."/>
            <person name="Kono T."/>
            <person name="Mallez S."/>
            <person name="Zhang Y."/>
            <person name="Obille A."/>
            <person name="Becker A."/>
            <person name="Abrahante J.E."/>
            <person name="Garbe J."/>
            <person name="Badalamenti J.P."/>
            <person name="Herman A."/>
            <person name="Mangelson H."/>
            <person name="Liachko I."/>
            <person name="Sullivan S."/>
            <person name="Sone E.D."/>
            <person name="Koren S."/>
            <person name="Silverstein K.A.T."/>
            <person name="Beckman K.B."/>
            <person name="Gohl D.M."/>
        </authorList>
    </citation>
    <scope>NUCLEOTIDE SEQUENCE</scope>
    <source>
        <strain evidence="1">Duluth1</strain>
        <tissue evidence="1">Whole animal</tissue>
    </source>
</reference>
<accession>A0A9D4M2G6</accession>
<dbReference type="EMBL" id="JAIWYP010000002">
    <property type="protein sequence ID" value="KAH3868233.1"/>
    <property type="molecule type" value="Genomic_DNA"/>
</dbReference>
<feature type="non-terminal residue" evidence="1">
    <location>
        <position position="1"/>
    </location>
</feature>
<name>A0A9D4M2G6_DREPO</name>
<evidence type="ECO:0000313" key="2">
    <source>
        <dbReference type="Proteomes" id="UP000828390"/>
    </source>
</evidence>
<organism evidence="1 2">
    <name type="scientific">Dreissena polymorpha</name>
    <name type="common">Zebra mussel</name>
    <name type="synonym">Mytilus polymorpha</name>
    <dbReference type="NCBI Taxonomy" id="45954"/>
    <lineage>
        <taxon>Eukaryota</taxon>
        <taxon>Metazoa</taxon>
        <taxon>Spiralia</taxon>
        <taxon>Lophotrochozoa</taxon>
        <taxon>Mollusca</taxon>
        <taxon>Bivalvia</taxon>
        <taxon>Autobranchia</taxon>
        <taxon>Heteroconchia</taxon>
        <taxon>Euheterodonta</taxon>
        <taxon>Imparidentia</taxon>
        <taxon>Neoheterodontei</taxon>
        <taxon>Myida</taxon>
        <taxon>Dreissenoidea</taxon>
        <taxon>Dreissenidae</taxon>
        <taxon>Dreissena</taxon>
    </lineage>
</organism>
<sequence length="162" mass="18863">TINVASRVLTSWRKPTNRLTDQQTGQKQYVPHYYIQLVSSRRNKLDSLTHEWITEWEKNLKELVFARPTVRQGVETTWYVFERERNVEVLAKNEQVPGFQIQGFQEGCGGRSGIAAKIFFRKKMSQKKDRTSKRPTGGRSLMVLWAGKKIHGKLKFPHSDQT</sequence>
<proteinExistence type="predicted"/>
<dbReference type="AlphaFoldDB" id="A0A9D4M2G6"/>
<protein>
    <submittedName>
        <fullName evidence="1">Uncharacterized protein</fullName>
    </submittedName>
</protein>
<keyword evidence="2" id="KW-1185">Reference proteome</keyword>